<dbReference type="EMBL" id="MJMG01000001">
    <property type="protein sequence ID" value="OEY87003.1"/>
    <property type="molecule type" value="Genomic_DNA"/>
</dbReference>
<dbReference type="Proteomes" id="UP000175679">
    <property type="component" value="Unassembled WGS sequence"/>
</dbReference>
<name>A0A1E7QKM7_WOLPI</name>
<reference evidence="1 2" key="1">
    <citation type="submission" date="2016-09" db="EMBL/GenBank/DDBJ databases">
        <title>Genomic evidence for plant-parasitic nematodes as the earliest Wolbachia hosts.</title>
        <authorList>
            <person name="Brown A.M."/>
            <person name="Wasala S.K."/>
            <person name="Howe D.K."/>
            <person name="Peetz A.B."/>
            <person name="Zasada I.A."/>
            <person name="Denver D.R."/>
        </authorList>
    </citation>
    <scope>NUCLEOTIDE SEQUENCE [LARGE SCALE GENOMIC DNA]</scope>
    <source>
        <strain evidence="2">wPpe</strain>
    </source>
</reference>
<evidence type="ECO:0000313" key="1">
    <source>
        <dbReference type="EMBL" id="OEY87003.1"/>
    </source>
</evidence>
<comment type="caution">
    <text evidence="1">The sequence shown here is derived from an EMBL/GenBank/DDBJ whole genome shotgun (WGS) entry which is preliminary data.</text>
</comment>
<keyword evidence="2" id="KW-1185">Reference proteome</keyword>
<protein>
    <submittedName>
        <fullName evidence="1">Uncharacterized protein</fullName>
    </submittedName>
</protein>
<proteinExistence type="predicted"/>
<dbReference type="OrthoDB" id="10014611at2"/>
<evidence type="ECO:0000313" key="2">
    <source>
        <dbReference type="Proteomes" id="UP000175679"/>
    </source>
</evidence>
<dbReference type="RefSeq" id="WP_070064654.1">
    <property type="nucleotide sequence ID" value="NZ_MJMG01000001.1"/>
</dbReference>
<sequence length="202" mass="22231">MMLSTLIETLPEAAVANPIEVDLGNEDGEYSIAEETSNESISCSRYTLKPLAYTTKYGAKALSVTTMIASCTLILTSYAIADMSYLPRGMARVTETIRGENNEVDTFCHICHNSLNSASSITYYMSYIHNVPGRILKEIYFISDKADSLLTPETIDNGCMKVDSYVHQLCNTIAMQNRPSSRLRGATHVGSSITNHHFLPTA</sequence>
<dbReference type="AlphaFoldDB" id="A0A1E7QKM7"/>
<organism evidence="1 2">
    <name type="scientific">Wolbachia pipientis</name>
    <dbReference type="NCBI Taxonomy" id="955"/>
    <lineage>
        <taxon>Bacteria</taxon>
        <taxon>Pseudomonadati</taxon>
        <taxon>Pseudomonadota</taxon>
        <taxon>Alphaproteobacteria</taxon>
        <taxon>Rickettsiales</taxon>
        <taxon>Anaplasmataceae</taxon>
        <taxon>Wolbachieae</taxon>
        <taxon>Wolbachia</taxon>
    </lineage>
</organism>
<gene>
    <name evidence="1" type="ORF">BIY23_00720</name>
</gene>
<accession>A0A1E7QKM7</accession>